<reference evidence="8 10" key="1">
    <citation type="journal article" date="2011" name="Nature">
        <title>The Medicago genome provides insight into the evolution of rhizobial symbioses.</title>
        <authorList>
            <person name="Young N.D."/>
            <person name="Debelle F."/>
            <person name="Oldroyd G.E."/>
            <person name="Geurts R."/>
            <person name="Cannon S.B."/>
            <person name="Udvardi M.K."/>
            <person name="Benedito V.A."/>
            <person name="Mayer K.F."/>
            <person name="Gouzy J."/>
            <person name="Schoof H."/>
            <person name="Van de Peer Y."/>
            <person name="Proost S."/>
            <person name="Cook D.R."/>
            <person name="Meyers B.C."/>
            <person name="Spannagl M."/>
            <person name="Cheung F."/>
            <person name="De Mita S."/>
            <person name="Krishnakumar V."/>
            <person name="Gundlach H."/>
            <person name="Zhou S."/>
            <person name="Mudge J."/>
            <person name="Bharti A.K."/>
            <person name="Murray J.D."/>
            <person name="Naoumkina M.A."/>
            <person name="Rosen B."/>
            <person name="Silverstein K.A."/>
            <person name="Tang H."/>
            <person name="Rombauts S."/>
            <person name="Zhao P.X."/>
            <person name="Zhou P."/>
            <person name="Barbe V."/>
            <person name="Bardou P."/>
            <person name="Bechner M."/>
            <person name="Bellec A."/>
            <person name="Berger A."/>
            <person name="Berges H."/>
            <person name="Bidwell S."/>
            <person name="Bisseling T."/>
            <person name="Choisne N."/>
            <person name="Couloux A."/>
            <person name="Denny R."/>
            <person name="Deshpande S."/>
            <person name="Dai X."/>
            <person name="Doyle J.J."/>
            <person name="Dudez A.M."/>
            <person name="Farmer A.D."/>
            <person name="Fouteau S."/>
            <person name="Franken C."/>
            <person name="Gibelin C."/>
            <person name="Gish J."/>
            <person name="Goldstein S."/>
            <person name="Gonzalez A.J."/>
            <person name="Green P.J."/>
            <person name="Hallab A."/>
            <person name="Hartog M."/>
            <person name="Hua A."/>
            <person name="Humphray S.J."/>
            <person name="Jeong D.H."/>
            <person name="Jing Y."/>
            <person name="Jocker A."/>
            <person name="Kenton S.M."/>
            <person name="Kim D.J."/>
            <person name="Klee K."/>
            <person name="Lai H."/>
            <person name="Lang C."/>
            <person name="Lin S."/>
            <person name="Macmil S.L."/>
            <person name="Magdelenat G."/>
            <person name="Matthews L."/>
            <person name="McCorrison J."/>
            <person name="Monaghan E.L."/>
            <person name="Mun J.H."/>
            <person name="Najar F.Z."/>
            <person name="Nicholson C."/>
            <person name="Noirot C."/>
            <person name="O'Bleness M."/>
            <person name="Paule C.R."/>
            <person name="Poulain J."/>
            <person name="Prion F."/>
            <person name="Qin B."/>
            <person name="Qu C."/>
            <person name="Retzel E.F."/>
            <person name="Riddle C."/>
            <person name="Sallet E."/>
            <person name="Samain S."/>
            <person name="Samson N."/>
            <person name="Sanders I."/>
            <person name="Saurat O."/>
            <person name="Scarpelli C."/>
            <person name="Schiex T."/>
            <person name="Segurens B."/>
            <person name="Severin A.J."/>
            <person name="Sherrier D.J."/>
            <person name="Shi R."/>
            <person name="Sims S."/>
            <person name="Singer S.R."/>
            <person name="Sinharoy S."/>
            <person name="Sterck L."/>
            <person name="Viollet A."/>
            <person name="Wang B.B."/>
            <person name="Wang K."/>
            <person name="Wang M."/>
            <person name="Wang X."/>
            <person name="Warfsmann J."/>
            <person name="Weissenbach J."/>
            <person name="White D.D."/>
            <person name="White J.D."/>
            <person name="Wiley G.B."/>
            <person name="Wincker P."/>
            <person name="Xing Y."/>
            <person name="Yang L."/>
            <person name="Yao Z."/>
            <person name="Ying F."/>
            <person name="Zhai J."/>
            <person name="Zhou L."/>
            <person name="Zuber A."/>
            <person name="Denarie J."/>
            <person name="Dixon R.A."/>
            <person name="May G.D."/>
            <person name="Schwartz D.C."/>
            <person name="Rogers J."/>
            <person name="Quetier F."/>
            <person name="Town C.D."/>
            <person name="Roe B.A."/>
        </authorList>
    </citation>
    <scope>NUCLEOTIDE SEQUENCE [LARGE SCALE GENOMIC DNA]</scope>
    <source>
        <strain evidence="8">A17</strain>
        <strain evidence="9 10">cv. Jemalong A17</strain>
    </source>
</reference>
<dbReference type="CDD" id="cd10017">
    <property type="entry name" value="B3_DNA"/>
    <property type="match status" value="2"/>
</dbReference>
<dbReference type="GO" id="GO:0003677">
    <property type="term" value="F:DNA binding"/>
    <property type="evidence" value="ECO:0007669"/>
    <property type="project" value="UniProtKB-KW"/>
</dbReference>
<evidence type="ECO:0000256" key="4">
    <source>
        <dbReference type="ARBA" id="ARBA00023163"/>
    </source>
</evidence>
<evidence type="ECO:0000256" key="6">
    <source>
        <dbReference type="SAM" id="MobiDB-lite"/>
    </source>
</evidence>
<dbReference type="PANTHER" id="PTHR31920:SF108">
    <property type="entry name" value="B3 DOMAIN-CONTAINING TRANSCRIPTION FACTOR VRN1-LIKE"/>
    <property type="match status" value="1"/>
</dbReference>
<comment type="subcellular location">
    <subcellularLocation>
        <location evidence="1">Nucleus</location>
    </subcellularLocation>
</comment>
<dbReference type="Proteomes" id="UP000002051">
    <property type="component" value="Unassembled WGS sequence"/>
</dbReference>
<gene>
    <name evidence="8" type="ordered locus">MTR_1g035570</name>
</gene>
<evidence type="ECO:0000313" key="9">
    <source>
        <dbReference type="EnsemblPlants" id="KEH40804"/>
    </source>
</evidence>
<dbReference type="InterPro" id="IPR015300">
    <property type="entry name" value="DNA-bd_pseudobarrel_sf"/>
</dbReference>
<keyword evidence="4" id="KW-0804">Transcription</keyword>
<organism evidence="8 10">
    <name type="scientific">Medicago truncatula</name>
    <name type="common">Barrel medic</name>
    <name type="synonym">Medicago tribuloides</name>
    <dbReference type="NCBI Taxonomy" id="3880"/>
    <lineage>
        <taxon>Eukaryota</taxon>
        <taxon>Viridiplantae</taxon>
        <taxon>Streptophyta</taxon>
        <taxon>Embryophyta</taxon>
        <taxon>Tracheophyta</taxon>
        <taxon>Spermatophyta</taxon>
        <taxon>Magnoliopsida</taxon>
        <taxon>eudicotyledons</taxon>
        <taxon>Gunneridae</taxon>
        <taxon>Pentapetalae</taxon>
        <taxon>rosids</taxon>
        <taxon>fabids</taxon>
        <taxon>Fabales</taxon>
        <taxon>Fabaceae</taxon>
        <taxon>Papilionoideae</taxon>
        <taxon>50 kb inversion clade</taxon>
        <taxon>NPAAA clade</taxon>
        <taxon>Hologalegina</taxon>
        <taxon>IRL clade</taxon>
        <taxon>Trifolieae</taxon>
        <taxon>Medicago</taxon>
    </lineage>
</organism>
<reference evidence="9" key="3">
    <citation type="submission" date="2015-04" db="UniProtKB">
        <authorList>
            <consortium name="EnsemblPlants"/>
        </authorList>
    </citation>
    <scope>IDENTIFICATION</scope>
    <source>
        <strain evidence="9">cv. Jemalong A17</strain>
    </source>
</reference>
<accession>A0A072VFJ7</accession>
<evidence type="ECO:0000313" key="10">
    <source>
        <dbReference type="Proteomes" id="UP000002051"/>
    </source>
</evidence>
<feature type="domain" description="TF-B3" evidence="7">
    <location>
        <begin position="192"/>
        <end position="289"/>
    </location>
</feature>
<evidence type="ECO:0000256" key="3">
    <source>
        <dbReference type="ARBA" id="ARBA00023125"/>
    </source>
</evidence>
<dbReference type="EnsemblPlants" id="KEH40804">
    <property type="protein sequence ID" value="KEH40804"/>
    <property type="gene ID" value="MTR_1g035570"/>
</dbReference>
<protein>
    <submittedName>
        <fullName evidence="8">B3 DNA-binding domain protein</fullName>
    </submittedName>
</protein>
<dbReference type="GO" id="GO:0005634">
    <property type="term" value="C:nucleus"/>
    <property type="evidence" value="ECO:0007669"/>
    <property type="project" value="UniProtKB-SubCell"/>
</dbReference>
<dbReference type="OrthoDB" id="1431437at2759"/>
<dbReference type="SUPFAM" id="SSF101936">
    <property type="entry name" value="DNA-binding pseudobarrel domain"/>
    <property type="match status" value="3"/>
</dbReference>
<keyword evidence="5" id="KW-0539">Nucleus</keyword>
<keyword evidence="2" id="KW-0805">Transcription regulation</keyword>
<evidence type="ECO:0000259" key="7">
    <source>
        <dbReference type="PROSITE" id="PS50863"/>
    </source>
</evidence>
<evidence type="ECO:0000256" key="1">
    <source>
        <dbReference type="ARBA" id="ARBA00004123"/>
    </source>
</evidence>
<dbReference type="Gene3D" id="2.40.330.10">
    <property type="entry name" value="DNA-binding pseudobarrel domain"/>
    <property type="match status" value="3"/>
</dbReference>
<feature type="region of interest" description="Disordered" evidence="6">
    <location>
        <begin position="110"/>
        <end position="169"/>
    </location>
</feature>
<keyword evidence="10" id="KW-1185">Reference proteome</keyword>
<dbReference type="PANTHER" id="PTHR31920">
    <property type="entry name" value="B3 DOMAIN-CONTAINING"/>
    <property type="match status" value="1"/>
</dbReference>
<feature type="compositionally biased region" description="Acidic residues" evidence="6">
    <location>
        <begin position="110"/>
        <end position="143"/>
    </location>
</feature>
<proteinExistence type="predicted"/>
<sequence>MSFEHVPDFHRIILQDKKLRVPKIYVEKYWKGISNPIFLKFPNGVQQEIFWAESNGDIWFQKNWESFAKFLKYGYLLTFKFIGGSYFKVKIFGANTLEINYANIKSVDEGAEDTEEGIESDESSDDEDNEESDEVSDESSDEVEIPKQAQRTRNGKRKFSGSNKVSMVKKAKKYPMAQSEAVNERANNENPFFEVTMSHTYTNGYLLWLPREFSREHLENFNGTATIRVGKERSVEVSLRYYDTKEKSCLGGGWKIFREKYNLQVDDVCKFEMIQRRPFLFTVTITRAGKEPIPKKLLEGPDVMKPYTFKVLVKNTAPSVPKEFMKRGCHENIVELKMGRKSWFVKVNYYESICGCRFSKGWRKFMKECKVEIGDTCLLKLIDERKFVFDVSIAGKNPLAVCSPRY</sequence>
<dbReference type="SMART" id="SM01019">
    <property type="entry name" value="B3"/>
    <property type="match status" value="3"/>
</dbReference>
<evidence type="ECO:0000313" key="8">
    <source>
        <dbReference type="EMBL" id="KEH40804.1"/>
    </source>
</evidence>
<dbReference type="InterPro" id="IPR050655">
    <property type="entry name" value="Plant_B3_domain"/>
</dbReference>
<dbReference type="InterPro" id="IPR003340">
    <property type="entry name" value="B3_DNA-bd"/>
</dbReference>
<feature type="domain" description="TF-B3" evidence="7">
    <location>
        <begin position="303"/>
        <end position="397"/>
    </location>
</feature>
<dbReference type="HOGENOM" id="CLU_015069_1_1_1"/>
<dbReference type="Pfam" id="PF02362">
    <property type="entry name" value="B3"/>
    <property type="match status" value="2"/>
</dbReference>
<evidence type="ECO:0000256" key="5">
    <source>
        <dbReference type="ARBA" id="ARBA00023242"/>
    </source>
</evidence>
<reference evidence="8 10" key="2">
    <citation type="journal article" date="2014" name="BMC Genomics">
        <title>An improved genome release (version Mt4.0) for the model legume Medicago truncatula.</title>
        <authorList>
            <person name="Tang H."/>
            <person name="Krishnakumar V."/>
            <person name="Bidwell S."/>
            <person name="Rosen B."/>
            <person name="Chan A."/>
            <person name="Zhou S."/>
            <person name="Gentzbittel L."/>
            <person name="Childs K.L."/>
            <person name="Yandell M."/>
            <person name="Gundlach H."/>
            <person name="Mayer K.F."/>
            <person name="Schwartz D.C."/>
            <person name="Town C.D."/>
        </authorList>
    </citation>
    <scope>GENOME REANNOTATION</scope>
    <source>
        <strain evidence="8">A17</strain>
        <strain evidence="9 10">cv. Jemalong A17</strain>
    </source>
</reference>
<keyword evidence="3 8" id="KW-0238">DNA-binding</keyword>
<dbReference type="AlphaFoldDB" id="A0A072VFJ7"/>
<dbReference type="PROSITE" id="PS50863">
    <property type="entry name" value="B3"/>
    <property type="match status" value="2"/>
</dbReference>
<dbReference type="EMBL" id="CM001217">
    <property type="protein sequence ID" value="KEH40804.1"/>
    <property type="molecule type" value="Genomic_DNA"/>
</dbReference>
<name>A0A072VFJ7_MEDTR</name>
<evidence type="ECO:0000256" key="2">
    <source>
        <dbReference type="ARBA" id="ARBA00023015"/>
    </source>
</evidence>